<keyword evidence="2" id="KW-1133">Transmembrane helix</keyword>
<dbReference type="RefSeq" id="WP_010274518.1">
    <property type="nucleotide sequence ID" value="NZ_AENJ01000463.1"/>
</dbReference>
<gene>
    <name evidence="3" type="ORF">FHU32_000773</name>
</gene>
<feature type="compositionally biased region" description="Basic and acidic residues" evidence="1">
    <location>
        <begin position="364"/>
        <end position="376"/>
    </location>
</feature>
<evidence type="ECO:0000256" key="1">
    <source>
        <dbReference type="SAM" id="MobiDB-lite"/>
    </source>
</evidence>
<feature type="compositionally biased region" description="Polar residues" evidence="1">
    <location>
        <begin position="211"/>
        <end position="220"/>
    </location>
</feature>
<feature type="compositionally biased region" description="Polar residues" evidence="1">
    <location>
        <begin position="123"/>
        <end position="134"/>
    </location>
</feature>
<dbReference type="Proteomes" id="UP000612712">
    <property type="component" value="Unassembled WGS sequence"/>
</dbReference>
<feature type="region of interest" description="Disordered" evidence="1">
    <location>
        <begin position="211"/>
        <end position="376"/>
    </location>
</feature>
<feature type="compositionally biased region" description="Polar residues" evidence="1">
    <location>
        <begin position="62"/>
        <end position="71"/>
    </location>
</feature>
<proteinExistence type="predicted"/>
<keyword evidence="2" id="KW-0472">Membrane</keyword>
<evidence type="ECO:0000256" key="2">
    <source>
        <dbReference type="SAM" id="Phobius"/>
    </source>
</evidence>
<feature type="compositionally biased region" description="Low complexity" evidence="1">
    <location>
        <begin position="17"/>
        <end position="33"/>
    </location>
</feature>
<name>A0A8I0CKH7_9CORY</name>
<feature type="transmembrane region" description="Helical" evidence="2">
    <location>
        <begin position="472"/>
        <end position="492"/>
    </location>
</feature>
<reference evidence="3" key="1">
    <citation type="submission" date="2020-08" db="EMBL/GenBank/DDBJ databases">
        <title>Sequencing the genomes of 1000 actinobacteria strains.</title>
        <authorList>
            <person name="Klenk H.-P."/>
        </authorList>
    </citation>
    <scope>NUCLEOTIDE SEQUENCE</scope>
    <source>
        <strain evidence="3">DSM 20582</strain>
    </source>
</reference>
<feature type="region of interest" description="Disordered" evidence="1">
    <location>
        <begin position="1"/>
        <end position="158"/>
    </location>
</feature>
<accession>A0A8I0CKH7</accession>
<keyword evidence="2" id="KW-0812">Transmembrane</keyword>
<dbReference type="AlphaFoldDB" id="A0A8I0CKH7"/>
<feature type="compositionally biased region" description="Polar residues" evidence="1">
    <location>
        <begin position="1"/>
        <end position="11"/>
    </location>
</feature>
<sequence length="495" mass="47618">MADDATTTQKAEVNILDGSVKGSSGTKGSSDVKGSNDAKGSGDNKGSVQGSLGSTGKKADTAQGQVGSTIDGSLGKATGKATGTAVTGDGGAGGQATVGSAVGSLGKDGVAGKGGDEKGTAGSDITGSLSTLGSSEKKAEGAGDDNGGANPDDQAPVGSAANLLSKFMAGALKALQGSDDKYGTELVGSAMNTVVKLNGKGVDIVGSLQNSAKSSDSVTGSLGKGDGKATAGSDITGSLGKGEGKGDGKATAGSDITGSLGKGTAVVNILGSLGKGEGKGDGKETAGSDITGSLGKGEGKGDGKVTAGSDITGSLGKGEGKGDGKVTAGSDITGSLGKKTEASKPSETAPADPKPSETAPVDPKPVDPKPVDPKPEKERTFIDVLLEIVGKITDVLDGKGFAGADITGSLTGDKDSKDKGGDKDVPGSGKIQGSVPSGLTTLVGSKDNSSLLGSLDGKGTTTGSLPASISQIILGFLGVAGIAGAISWWWSFTHR</sequence>
<protein>
    <submittedName>
        <fullName evidence="3">Uncharacterized protein</fullName>
    </submittedName>
</protein>
<feature type="compositionally biased region" description="Basic and acidic residues" evidence="1">
    <location>
        <begin position="412"/>
        <end position="425"/>
    </location>
</feature>
<feature type="compositionally biased region" description="Polar residues" evidence="1">
    <location>
        <begin position="44"/>
        <end position="54"/>
    </location>
</feature>
<organism evidence="3 4">
    <name type="scientific">Corynebacterium bovis DSM 20582 = CIP 54.80</name>
    <dbReference type="NCBI Taxonomy" id="927655"/>
    <lineage>
        <taxon>Bacteria</taxon>
        <taxon>Bacillati</taxon>
        <taxon>Actinomycetota</taxon>
        <taxon>Actinomycetes</taxon>
        <taxon>Mycobacteriales</taxon>
        <taxon>Corynebacteriaceae</taxon>
        <taxon>Corynebacterium</taxon>
    </lineage>
</organism>
<evidence type="ECO:0000313" key="4">
    <source>
        <dbReference type="Proteomes" id="UP000612712"/>
    </source>
</evidence>
<dbReference type="EMBL" id="JACHWT010000003">
    <property type="protein sequence ID" value="MBB3115557.1"/>
    <property type="molecule type" value="Genomic_DNA"/>
</dbReference>
<feature type="region of interest" description="Disordered" evidence="1">
    <location>
        <begin position="406"/>
        <end position="438"/>
    </location>
</feature>
<comment type="caution">
    <text evidence="3">The sequence shown here is derived from an EMBL/GenBank/DDBJ whole genome shotgun (WGS) entry which is preliminary data.</text>
</comment>
<evidence type="ECO:0000313" key="3">
    <source>
        <dbReference type="EMBL" id="MBB3115557.1"/>
    </source>
</evidence>
<feature type="compositionally biased region" description="Low complexity" evidence="1">
    <location>
        <begin position="72"/>
        <end position="87"/>
    </location>
</feature>
<feature type="compositionally biased region" description="Basic and acidic residues" evidence="1">
    <location>
        <begin position="276"/>
        <end position="286"/>
    </location>
</feature>